<dbReference type="GO" id="GO:0005829">
    <property type="term" value="C:cytosol"/>
    <property type="evidence" value="ECO:0007669"/>
    <property type="project" value="UniProtKB-ARBA"/>
</dbReference>
<dbReference type="InterPro" id="IPR045247">
    <property type="entry name" value="Oye-like"/>
</dbReference>
<organism evidence="5 6">
    <name type="scientific">Sedimenticola thiotaurini</name>
    <dbReference type="NCBI Taxonomy" id="1543721"/>
    <lineage>
        <taxon>Bacteria</taxon>
        <taxon>Pseudomonadati</taxon>
        <taxon>Pseudomonadota</taxon>
        <taxon>Gammaproteobacteria</taxon>
        <taxon>Chromatiales</taxon>
        <taxon>Sedimenticolaceae</taxon>
        <taxon>Sedimenticola</taxon>
    </lineage>
</organism>
<dbReference type="SUPFAM" id="SSF51395">
    <property type="entry name" value="FMN-linked oxidoreductases"/>
    <property type="match status" value="1"/>
</dbReference>
<dbReference type="FunFam" id="3.20.20.70:FF:000059">
    <property type="entry name" value="N-ethylmaleimide reductase, FMN-linked"/>
    <property type="match status" value="1"/>
</dbReference>
<dbReference type="EMBL" id="VMRY01000034">
    <property type="protein sequence ID" value="TVT55399.1"/>
    <property type="molecule type" value="Genomic_DNA"/>
</dbReference>
<dbReference type="PANTHER" id="PTHR22893">
    <property type="entry name" value="NADH OXIDOREDUCTASE-RELATED"/>
    <property type="match status" value="1"/>
</dbReference>
<protein>
    <submittedName>
        <fullName evidence="5">Alkene reductase</fullName>
    </submittedName>
</protein>
<evidence type="ECO:0000259" key="4">
    <source>
        <dbReference type="Pfam" id="PF00724"/>
    </source>
</evidence>
<evidence type="ECO:0000256" key="1">
    <source>
        <dbReference type="ARBA" id="ARBA00001917"/>
    </source>
</evidence>
<dbReference type="CDD" id="cd02933">
    <property type="entry name" value="OYE_like_FMN"/>
    <property type="match status" value="1"/>
</dbReference>
<dbReference type="AlphaFoldDB" id="A0A558D320"/>
<proteinExistence type="inferred from homology"/>
<comment type="similarity">
    <text evidence="2">Belongs to the NADH:flavin oxidoreductase/NADH oxidase family.</text>
</comment>
<dbReference type="PANTHER" id="PTHR22893:SF91">
    <property type="entry name" value="NADPH DEHYDROGENASE 2-RELATED"/>
    <property type="match status" value="1"/>
</dbReference>
<dbReference type="STRING" id="1543721.AAY24_00950"/>
<dbReference type="GO" id="GO:0016628">
    <property type="term" value="F:oxidoreductase activity, acting on the CH-CH group of donors, NAD or NADP as acceptor"/>
    <property type="evidence" value="ECO:0007669"/>
    <property type="project" value="UniProtKB-ARBA"/>
</dbReference>
<feature type="domain" description="NADH:flavin oxidoreductase/NADH oxidase N-terminal" evidence="4">
    <location>
        <begin position="6"/>
        <end position="338"/>
    </location>
</feature>
<gene>
    <name evidence="5" type="ORF">FHK82_08655</name>
</gene>
<reference evidence="5 6" key="1">
    <citation type="submission" date="2019-07" db="EMBL/GenBank/DDBJ databases">
        <title>The pathways for chlorine oxyanion respiration interact through the shared metabolite chlorate.</title>
        <authorList>
            <person name="Barnum T.P."/>
            <person name="Cheng Y."/>
            <person name="Hill K.A."/>
            <person name="Lucas L.N."/>
            <person name="Carlson H.K."/>
            <person name="Coates J.D."/>
        </authorList>
    </citation>
    <scope>NUCLEOTIDE SEQUENCE [LARGE SCALE GENOMIC DNA]</scope>
    <source>
        <strain evidence="5">BK-3</strain>
    </source>
</reference>
<keyword evidence="3" id="KW-0560">Oxidoreductase</keyword>
<dbReference type="Proteomes" id="UP000317355">
    <property type="component" value="Unassembled WGS sequence"/>
</dbReference>
<comment type="cofactor">
    <cofactor evidence="1">
        <name>FMN</name>
        <dbReference type="ChEBI" id="CHEBI:58210"/>
    </cofactor>
</comment>
<dbReference type="Gene3D" id="3.20.20.70">
    <property type="entry name" value="Aldolase class I"/>
    <property type="match status" value="1"/>
</dbReference>
<evidence type="ECO:0000256" key="2">
    <source>
        <dbReference type="ARBA" id="ARBA00005979"/>
    </source>
</evidence>
<dbReference type="InterPro" id="IPR001155">
    <property type="entry name" value="OxRdtase_FMN_N"/>
</dbReference>
<dbReference type="NCBIfam" id="NF007899">
    <property type="entry name" value="PRK10605.1"/>
    <property type="match status" value="1"/>
</dbReference>
<dbReference type="InterPro" id="IPR013785">
    <property type="entry name" value="Aldolase_TIM"/>
</dbReference>
<dbReference type="GO" id="GO:0010181">
    <property type="term" value="F:FMN binding"/>
    <property type="evidence" value="ECO:0007669"/>
    <property type="project" value="InterPro"/>
</dbReference>
<comment type="caution">
    <text evidence="5">The sequence shown here is derived from an EMBL/GenBank/DDBJ whole genome shotgun (WGS) entry which is preliminary data.</text>
</comment>
<sequence>MIDNCSLFKPYQLGNLALSNRVVMAPLTRSRAAAGHTATDLMAEYYAQRASAGLIIAEASQISPQGQGYQDTPGIYSEAQIAGWRLVTDAVHKQGGDIFLQLWHVGRVSHHALQQDGGQPVAPSAIQADAMTFVDGEFVPASAPRALGLHEIPGIVDDYRQATVNALAAGFDGVEIHAANGYLIDQFLRDGSNHRTDMYGGSIENRSRFLLQVMEAVIGVAGADRVGIRLSPVSPANGVSDTDNWSLFSYLVDQLEQLHPIYLHVIEGATMSSRDYDPAFDFKRLRERYSGTYIANNGYTRELALQLTESDPKALVAFGRKFISNPDLVQRLAEDAPLQSLDKQTLYGGGAKGYTDYPTLADLLHPDD</sequence>
<dbReference type="Pfam" id="PF00724">
    <property type="entry name" value="Oxidored_FMN"/>
    <property type="match status" value="1"/>
</dbReference>
<evidence type="ECO:0000313" key="6">
    <source>
        <dbReference type="Proteomes" id="UP000317355"/>
    </source>
</evidence>
<evidence type="ECO:0000256" key="3">
    <source>
        <dbReference type="ARBA" id="ARBA00023002"/>
    </source>
</evidence>
<accession>A0A558D320</accession>
<name>A0A558D320_9GAMM</name>
<evidence type="ECO:0000313" key="5">
    <source>
        <dbReference type="EMBL" id="TVT55399.1"/>
    </source>
</evidence>